<evidence type="ECO:0000256" key="1">
    <source>
        <dbReference type="SAM" id="MobiDB-lite"/>
    </source>
</evidence>
<accession>A0A0F9J1E2</accession>
<gene>
    <name evidence="3" type="ORF">LCGC14_1586550</name>
</gene>
<comment type="caution">
    <text evidence="3">The sequence shown here is derived from an EMBL/GenBank/DDBJ whole genome shotgun (WGS) entry which is preliminary data.</text>
</comment>
<keyword evidence="2" id="KW-0472">Membrane</keyword>
<dbReference type="EMBL" id="LAZR01012548">
    <property type="protein sequence ID" value="KKM26264.1"/>
    <property type="molecule type" value="Genomic_DNA"/>
</dbReference>
<feature type="transmembrane region" description="Helical" evidence="2">
    <location>
        <begin position="12"/>
        <end position="32"/>
    </location>
</feature>
<protein>
    <submittedName>
        <fullName evidence="3">Uncharacterized protein</fullName>
    </submittedName>
</protein>
<feature type="region of interest" description="Disordered" evidence="1">
    <location>
        <begin position="89"/>
        <end position="109"/>
    </location>
</feature>
<feature type="non-terminal residue" evidence="3">
    <location>
        <position position="109"/>
    </location>
</feature>
<proteinExistence type="predicted"/>
<sequence>MTLKAPMKKQASVTGILFPIPAIWLIFLVPVATNMAPAQKKSVILESAWQCESSLRSFLWGRGCSAQYNIGKLSDGGIGQTAFQIVPEQRGPCAEQHGEQPDAGDDTGI</sequence>
<keyword evidence="2" id="KW-1133">Transmembrane helix</keyword>
<keyword evidence="2" id="KW-0812">Transmembrane</keyword>
<evidence type="ECO:0000313" key="3">
    <source>
        <dbReference type="EMBL" id="KKM26264.1"/>
    </source>
</evidence>
<organism evidence="3">
    <name type="scientific">marine sediment metagenome</name>
    <dbReference type="NCBI Taxonomy" id="412755"/>
    <lineage>
        <taxon>unclassified sequences</taxon>
        <taxon>metagenomes</taxon>
        <taxon>ecological metagenomes</taxon>
    </lineage>
</organism>
<dbReference type="AlphaFoldDB" id="A0A0F9J1E2"/>
<name>A0A0F9J1E2_9ZZZZ</name>
<evidence type="ECO:0000256" key="2">
    <source>
        <dbReference type="SAM" id="Phobius"/>
    </source>
</evidence>
<reference evidence="3" key="1">
    <citation type="journal article" date="2015" name="Nature">
        <title>Complex archaea that bridge the gap between prokaryotes and eukaryotes.</title>
        <authorList>
            <person name="Spang A."/>
            <person name="Saw J.H."/>
            <person name="Jorgensen S.L."/>
            <person name="Zaremba-Niedzwiedzka K."/>
            <person name="Martijn J."/>
            <person name="Lind A.E."/>
            <person name="van Eijk R."/>
            <person name="Schleper C."/>
            <person name="Guy L."/>
            <person name="Ettema T.J."/>
        </authorList>
    </citation>
    <scope>NUCLEOTIDE SEQUENCE</scope>
</reference>